<feature type="compositionally biased region" description="Pro residues" evidence="1">
    <location>
        <begin position="73"/>
        <end position="84"/>
    </location>
</feature>
<protein>
    <submittedName>
        <fullName evidence="3">Uncharacterized protein</fullName>
    </submittedName>
</protein>
<gene>
    <name evidence="3" type="ORF">OZSIB_3187</name>
</gene>
<evidence type="ECO:0000313" key="3">
    <source>
        <dbReference type="EMBL" id="RCK80441.1"/>
    </source>
</evidence>
<comment type="caution">
    <text evidence="3">The sequence shown here is derived from an EMBL/GenBank/DDBJ whole genome shotgun (WGS) entry which is preliminary data.</text>
</comment>
<feature type="transmembrane region" description="Helical" evidence="2">
    <location>
        <begin position="44"/>
        <end position="61"/>
    </location>
</feature>
<evidence type="ECO:0000256" key="1">
    <source>
        <dbReference type="SAM" id="MobiDB-lite"/>
    </source>
</evidence>
<evidence type="ECO:0000256" key="2">
    <source>
        <dbReference type="SAM" id="Phobius"/>
    </source>
</evidence>
<sequence>MVHLNQLVIKFQMYWDIPGFRVGLGLALLTIGIVTILLPEGRQGLGILLTIVGLFALLHGASEIAGLSRRRPPPAPPPAAPAPPKSHSFMHIQVDPPPAGGK</sequence>
<evidence type="ECO:0000313" key="4">
    <source>
        <dbReference type="Proteomes" id="UP000252355"/>
    </source>
</evidence>
<keyword evidence="2" id="KW-0472">Membrane</keyword>
<accession>A0A367ZSX1</accession>
<reference evidence="3 4" key="1">
    <citation type="submission" date="2018-05" db="EMBL/GenBank/DDBJ databases">
        <title>A metagenomic window into the 2 km-deep terrestrial subsurface aquifer revealed taxonomically and functionally diverse microbial community comprising novel uncultured bacterial lineages.</title>
        <authorList>
            <person name="Kadnikov V.V."/>
            <person name="Mardanov A.V."/>
            <person name="Beletsky A.V."/>
            <person name="Banks D."/>
            <person name="Pimenov N.V."/>
            <person name="Frank Y.A."/>
            <person name="Karnachuk O.V."/>
            <person name="Ravin N.V."/>
        </authorList>
    </citation>
    <scope>NUCLEOTIDE SEQUENCE [LARGE SCALE GENOMIC DNA]</scope>
    <source>
        <strain evidence="3">BY5</strain>
    </source>
</reference>
<organism evidence="3 4">
    <name type="scientific">Candidatus Ozemobacter sibiricus</name>
    <dbReference type="NCBI Taxonomy" id="2268124"/>
    <lineage>
        <taxon>Bacteria</taxon>
        <taxon>Candidatus Ozemobacteria</taxon>
        <taxon>Candidatus Ozemobacterales</taxon>
        <taxon>Candidatus Ozemobacteraceae</taxon>
        <taxon>Candidatus Ozemobacter</taxon>
    </lineage>
</organism>
<dbReference type="Proteomes" id="UP000252355">
    <property type="component" value="Unassembled WGS sequence"/>
</dbReference>
<dbReference type="EMBL" id="QOQW01000006">
    <property type="protein sequence ID" value="RCK80441.1"/>
    <property type="molecule type" value="Genomic_DNA"/>
</dbReference>
<dbReference type="AlphaFoldDB" id="A0A367ZSX1"/>
<proteinExistence type="predicted"/>
<keyword evidence="2" id="KW-0812">Transmembrane</keyword>
<feature type="transmembrane region" description="Helical" evidence="2">
    <location>
        <begin position="20"/>
        <end position="38"/>
    </location>
</feature>
<feature type="region of interest" description="Disordered" evidence="1">
    <location>
        <begin position="67"/>
        <end position="102"/>
    </location>
</feature>
<name>A0A367ZSX1_9BACT</name>
<keyword evidence="2" id="KW-1133">Transmembrane helix</keyword>